<gene>
    <name evidence="3" type="ORF">F7R91_17515</name>
</gene>
<dbReference type="EMBL" id="VZRB01000010">
    <property type="protein sequence ID" value="KAB1146098.1"/>
    <property type="molecule type" value="Genomic_DNA"/>
</dbReference>
<name>A0A6H9V192_9ACTN</name>
<keyword evidence="2" id="KW-1133">Transmembrane helix</keyword>
<evidence type="ECO:0000256" key="1">
    <source>
        <dbReference type="SAM" id="MobiDB-lite"/>
    </source>
</evidence>
<keyword evidence="2" id="KW-0472">Membrane</keyword>
<keyword evidence="2" id="KW-0812">Transmembrane</keyword>
<feature type="compositionally biased region" description="Low complexity" evidence="1">
    <location>
        <begin position="212"/>
        <end position="235"/>
    </location>
</feature>
<feature type="compositionally biased region" description="Basic and acidic residues" evidence="1">
    <location>
        <begin position="133"/>
        <end position="144"/>
    </location>
</feature>
<comment type="caution">
    <text evidence="3">The sequence shown here is derived from an EMBL/GenBank/DDBJ whole genome shotgun (WGS) entry which is preliminary data.</text>
</comment>
<organism evidence="3 4">
    <name type="scientific">Streptomyces luteolifulvus</name>
    <dbReference type="NCBI Taxonomy" id="2615112"/>
    <lineage>
        <taxon>Bacteria</taxon>
        <taxon>Bacillati</taxon>
        <taxon>Actinomycetota</taxon>
        <taxon>Actinomycetes</taxon>
        <taxon>Kitasatosporales</taxon>
        <taxon>Streptomycetaceae</taxon>
        <taxon>Streptomyces</taxon>
    </lineage>
</organism>
<evidence type="ECO:0000313" key="4">
    <source>
        <dbReference type="Proteomes" id="UP000442707"/>
    </source>
</evidence>
<dbReference type="RefSeq" id="WP_150949779.1">
    <property type="nucleotide sequence ID" value="NZ_VZRB01000010.1"/>
</dbReference>
<feature type="region of interest" description="Disordered" evidence="1">
    <location>
        <begin position="105"/>
        <end position="144"/>
    </location>
</feature>
<sequence>MGERLSGGESGRRRAHPGDALEIEALLVAAMRVDGQDTEAEQRAVNAFRTARDAGAHRARTRRRDDWRPREQRRVVRSMKVTFSLFLASLTLGGVAVAAIGSYTDSRDSAEGPAESAAGRPEAGPAATSAGSEAKERPDTAKDAEAHCRAYEQVKERGQALGSTAWQRLVTAAGGERNVPAYCADLLAKATAAATADSRPTKPAKTNNPDQENNSGTGGENTSNAGQGNNSGAGTEKSDTPQGKNR</sequence>
<keyword evidence="4" id="KW-1185">Reference proteome</keyword>
<feature type="region of interest" description="Disordered" evidence="1">
    <location>
        <begin position="52"/>
        <end position="71"/>
    </location>
</feature>
<accession>A0A6H9V192</accession>
<proteinExistence type="predicted"/>
<dbReference type="Proteomes" id="UP000442707">
    <property type="component" value="Unassembled WGS sequence"/>
</dbReference>
<dbReference type="AlphaFoldDB" id="A0A6H9V192"/>
<reference evidence="3 4" key="1">
    <citation type="submission" date="2019-09" db="EMBL/GenBank/DDBJ databases">
        <title>Screening of Novel Bioactive Compounds from Soil-Associated.</title>
        <authorList>
            <person name="Zhao S."/>
        </authorList>
    </citation>
    <scope>NUCLEOTIDE SEQUENCE [LARGE SCALE GENOMIC DNA]</scope>
    <source>
        <strain evidence="3 4">HIT-DPA4</strain>
    </source>
</reference>
<evidence type="ECO:0000256" key="2">
    <source>
        <dbReference type="SAM" id="Phobius"/>
    </source>
</evidence>
<feature type="region of interest" description="Disordered" evidence="1">
    <location>
        <begin position="193"/>
        <end position="246"/>
    </location>
</feature>
<evidence type="ECO:0000313" key="3">
    <source>
        <dbReference type="EMBL" id="KAB1146098.1"/>
    </source>
</evidence>
<feature type="transmembrane region" description="Helical" evidence="2">
    <location>
        <begin position="81"/>
        <end position="103"/>
    </location>
</feature>
<protein>
    <submittedName>
        <fullName evidence="3">Uncharacterized protein</fullName>
    </submittedName>
</protein>